<evidence type="ECO:0000313" key="4">
    <source>
        <dbReference type="Proteomes" id="UP000239720"/>
    </source>
</evidence>
<proteinExistence type="predicted"/>
<dbReference type="InterPro" id="IPR021377">
    <property type="entry name" value="DUF3006"/>
</dbReference>
<evidence type="ECO:0008006" key="5">
    <source>
        <dbReference type="Google" id="ProtNLM"/>
    </source>
</evidence>
<accession>A0A2K9DZ42</accession>
<dbReference type="Gene3D" id="6.20.120.50">
    <property type="match status" value="1"/>
</dbReference>
<dbReference type="Proteomes" id="UP000239720">
    <property type="component" value="Unassembled WGS sequence"/>
</dbReference>
<reference evidence="2 4" key="2">
    <citation type="journal article" date="2018" name="Syst. Appl. Microbiol.">
        <title>Characterization and high-quality draft genome sequence of Herbivorax saccincola A7, an anaerobic, alkaliphilic, thermophilic, cellulolytic, and xylanolytic bacterium.</title>
        <authorList>
            <person name="Aikawa S."/>
            <person name="Baramee S."/>
            <person name="Sermsathanaswadi J."/>
            <person name="Thianheng P."/>
            <person name="Tachaapaikoon C."/>
            <person name="Shikata A."/>
            <person name="Waeonukul R."/>
            <person name="Pason P."/>
            <person name="Ratanakhanokchai K."/>
            <person name="Kosugi A."/>
        </authorList>
    </citation>
    <scope>NUCLEOTIDE SEQUENCE [LARGE SCALE GENOMIC DNA]</scope>
    <source>
        <strain evidence="2 4">A7</strain>
    </source>
</reference>
<evidence type="ECO:0000313" key="3">
    <source>
        <dbReference type="Proteomes" id="UP000233534"/>
    </source>
</evidence>
<dbReference type="AlphaFoldDB" id="A0A2K9DZ42"/>
<dbReference type="Pfam" id="PF11213">
    <property type="entry name" value="DUF3006"/>
    <property type="match status" value="1"/>
</dbReference>
<dbReference type="EMBL" id="NEMB01000003">
    <property type="protein sequence ID" value="PQQ66506.1"/>
    <property type="molecule type" value="Genomic_DNA"/>
</dbReference>
<evidence type="ECO:0000313" key="1">
    <source>
        <dbReference type="EMBL" id="AUG56419.1"/>
    </source>
</evidence>
<reference evidence="1 3" key="1">
    <citation type="submission" date="2017-12" db="EMBL/GenBank/DDBJ databases">
        <title>Complete genome sequence of Herbivorax saccincola GGR1, a novel Cellulosome-producing hydrolytic bacterium in a thermophilic biogas plant, established by Illumina and Nanopore MinION sequencing.</title>
        <authorList>
            <person name="Pechtl A."/>
            <person name="Ruckert C."/>
            <person name="Koeck D.E."/>
            <person name="Maus I."/>
            <person name="Winkler A."/>
            <person name="Kalinowski J."/>
            <person name="Puhler A."/>
            <person name="Schwarz W.W."/>
            <person name="Zverlov V.V."/>
            <person name="Schluter A."/>
            <person name="Liebl W."/>
        </authorList>
    </citation>
    <scope>NUCLEOTIDE SEQUENCE [LARGE SCALE GENOMIC DNA]</scope>
    <source>
        <strain evidence="1">GGR1</strain>
        <strain evidence="3">SR1</strain>
    </source>
</reference>
<protein>
    <recommendedName>
        <fullName evidence="5">DUF3006 domain-containing protein</fullName>
    </recommendedName>
</protein>
<dbReference type="RefSeq" id="WP_101298821.1">
    <property type="nucleotide sequence ID" value="NZ_CP025197.1"/>
</dbReference>
<dbReference type="OrthoDB" id="164847at2"/>
<organism evidence="1 3">
    <name type="scientific">Acetivibrio saccincola</name>
    <dbReference type="NCBI Taxonomy" id="1677857"/>
    <lineage>
        <taxon>Bacteria</taxon>
        <taxon>Bacillati</taxon>
        <taxon>Bacillota</taxon>
        <taxon>Clostridia</taxon>
        <taxon>Eubacteriales</taxon>
        <taxon>Oscillospiraceae</taxon>
        <taxon>Acetivibrio</taxon>
    </lineage>
</organism>
<keyword evidence="3" id="KW-1185">Reference proteome</keyword>
<dbReference type="Proteomes" id="UP000233534">
    <property type="component" value="Chromosome"/>
</dbReference>
<dbReference type="KEGG" id="hsc:HVS_02320"/>
<dbReference type="EMBL" id="CP025197">
    <property type="protein sequence ID" value="AUG56419.1"/>
    <property type="molecule type" value="Genomic_DNA"/>
</dbReference>
<evidence type="ECO:0000313" key="2">
    <source>
        <dbReference type="EMBL" id="PQQ66506.1"/>
    </source>
</evidence>
<sequence>MKVVIDRFEGNYAVVELEDKRVCSMPVELLPKGAKEGSVIRIELDTEETDKRKERIQKLMDKLWE</sequence>
<name>A0A2K9DZ42_9FIRM</name>
<gene>
    <name evidence="2" type="ORF">B9R14_06910</name>
    <name evidence="1" type="ORF">HVS_02320</name>
</gene>